<dbReference type="AlphaFoldDB" id="A0A9K3N000"/>
<evidence type="ECO:0000313" key="2">
    <source>
        <dbReference type="EMBL" id="KAF5782044.1"/>
    </source>
</evidence>
<evidence type="ECO:0000313" key="3">
    <source>
        <dbReference type="Proteomes" id="UP000215914"/>
    </source>
</evidence>
<organism evidence="2 3">
    <name type="scientific">Helianthus annuus</name>
    <name type="common">Common sunflower</name>
    <dbReference type="NCBI Taxonomy" id="4232"/>
    <lineage>
        <taxon>Eukaryota</taxon>
        <taxon>Viridiplantae</taxon>
        <taxon>Streptophyta</taxon>
        <taxon>Embryophyta</taxon>
        <taxon>Tracheophyta</taxon>
        <taxon>Spermatophyta</taxon>
        <taxon>Magnoliopsida</taxon>
        <taxon>eudicotyledons</taxon>
        <taxon>Gunneridae</taxon>
        <taxon>Pentapetalae</taxon>
        <taxon>asterids</taxon>
        <taxon>campanulids</taxon>
        <taxon>Asterales</taxon>
        <taxon>Asteraceae</taxon>
        <taxon>Asteroideae</taxon>
        <taxon>Heliantheae alliance</taxon>
        <taxon>Heliantheae</taxon>
        <taxon>Helianthus</taxon>
    </lineage>
</organism>
<feature type="compositionally biased region" description="Basic and acidic residues" evidence="1">
    <location>
        <begin position="11"/>
        <end position="23"/>
    </location>
</feature>
<proteinExistence type="predicted"/>
<keyword evidence="3" id="KW-1185">Reference proteome</keyword>
<protein>
    <submittedName>
        <fullName evidence="2">Uncharacterized protein</fullName>
    </submittedName>
</protein>
<reference evidence="2" key="1">
    <citation type="journal article" date="2017" name="Nature">
        <title>The sunflower genome provides insights into oil metabolism, flowering and Asterid evolution.</title>
        <authorList>
            <person name="Badouin H."/>
            <person name="Gouzy J."/>
            <person name="Grassa C.J."/>
            <person name="Murat F."/>
            <person name="Staton S.E."/>
            <person name="Cottret L."/>
            <person name="Lelandais-Briere C."/>
            <person name="Owens G.L."/>
            <person name="Carrere S."/>
            <person name="Mayjonade B."/>
            <person name="Legrand L."/>
            <person name="Gill N."/>
            <person name="Kane N.C."/>
            <person name="Bowers J.E."/>
            <person name="Hubner S."/>
            <person name="Bellec A."/>
            <person name="Berard A."/>
            <person name="Berges H."/>
            <person name="Blanchet N."/>
            <person name="Boniface M.C."/>
            <person name="Brunel D."/>
            <person name="Catrice O."/>
            <person name="Chaidir N."/>
            <person name="Claudel C."/>
            <person name="Donnadieu C."/>
            <person name="Faraut T."/>
            <person name="Fievet G."/>
            <person name="Helmstetter N."/>
            <person name="King M."/>
            <person name="Knapp S.J."/>
            <person name="Lai Z."/>
            <person name="Le Paslier M.C."/>
            <person name="Lippi Y."/>
            <person name="Lorenzon L."/>
            <person name="Mandel J.R."/>
            <person name="Marage G."/>
            <person name="Marchand G."/>
            <person name="Marquand E."/>
            <person name="Bret-Mestries E."/>
            <person name="Morien E."/>
            <person name="Nambeesan S."/>
            <person name="Nguyen T."/>
            <person name="Pegot-Espagnet P."/>
            <person name="Pouilly N."/>
            <person name="Raftis F."/>
            <person name="Sallet E."/>
            <person name="Schiex T."/>
            <person name="Thomas J."/>
            <person name="Vandecasteele C."/>
            <person name="Vares D."/>
            <person name="Vear F."/>
            <person name="Vautrin S."/>
            <person name="Crespi M."/>
            <person name="Mangin B."/>
            <person name="Burke J.M."/>
            <person name="Salse J."/>
            <person name="Munos S."/>
            <person name="Vincourt P."/>
            <person name="Rieseberg L.H."/>
            <person name="Langlade N.B."/>
        </authorList>
    </citation>
    <scope>NUCLEOTIDE SEQUENCE</scope>
    <source>
        <tissue evidence="2">Leaves</tissue>
    </source>
</reference>
<feature type="region of interest" description="Disordered" evidence="1">
    <location>
        <begin position="1"/>
        <end position="33"/>
    </location>
</feature>
<reference evidence="2" key="2">
    <citation type="submission" date="2020-06" db="EMBL/GenBank/DDBJ databases">
        <title>Helianthus annuus Genome sequencing and assembly Release 2.</title>
        <authorList>
            <person name="Gouzy J."/>
            <person name="Langlade N."/>
            <person name="Munos S."/>
        </authorList>
    </citation>
    <scope>NUCLEOTIDE SEQUENCE</scope>
    <source>
        <tissue evidence="2">Leaves</tissue>
    </source>
</reference>
<accession>A0A9K3N000</accession>
<sequence>MAALQRNRRTRGGEREIGERERSTASSVGFRRRPARITAAAVRVVFSGKGVDEDDR</sequence>
<name>A0A9K3N000_HELAN</name>
<dbReference type="Proteomes" id="UP000215914">
    <property type="component" value="Unassembled WGS sequence"/>
</dbReference>
<dbReference type="EMBL" id="MNCJ02000326">
    <property type="protein sequence ID" value="KAF5782044.1"/>
    <property type="molecule type" value="Genomic_DNA"/>
</dbReference>
<gene>
    <name evidence="2" type="ORF">HanXRQr2_Chr11g0490851</name>
</gene>
<evidence type="ECO:0000256" key="1">
    <source>
        <dbReference type="SAM" id="MobiDB-lite"/>
    </source>
</evidence>
<comment type="caution">
    <text evidence="2">The sequence shown here is derived from an EMBL/GenBank/DDBJ whole genome shotgun (WGS) entry which is preliminary data.</text>
</comment>
<feature type="compositionally biased region" description="Basic residues" evidence="1">
    <location>
        <begin position="1"/>
        <end position="10"/>
    </location>
</feature>
<dbReference type="Gramene" id="mRNA:HanXRQr2_Chr11g0490851">
    <property type="protein sequence ID" value="mRNA:HanXRQr2_Chr11g0490851"/>
    <property type="gene ID" value="HanXRQr2_Chr11g0490851"/>
</dbReference>